<protein>
    <submittedName>
        <fullName evidence="3">Uncharacterized protein</fullName>
    </submittedName>
</protein>
<organism evidence="3 4">
    <name type="scientific">Tigriopus californicus</name>
    <name type="common">Marine copepod</name>
    <dbReference type="NCBI Taxonomy" id="6832"/>
    <lineage>
        <taxon>Eukaryota</taxon>
        <taxon>Metazoa</taxon>
        <taxon>Ecdysozoa</taxon>
        <taxon>Arthropoda</taxon>
        <taxon>Crustacea</taxon>
        <taxon>Multicrustacea</taxon>
        <taxon>Hexanauplia</taxon>
        <taxon>Copepoda</taxon>
        <taxon>Harpacticoida</taxon>
        <taxon>Harpacticidae</taxon>
        <taxon>Tigriopus</taxon>
    </lineage>
</organism>
<dbReference type="EMBL" id="VCGU01000005">
    <property type="protein sequence ID" value="TRY74546.1"/>
    <property type="molecule type" value="Genomic_DNA"/>
</dbReference>
<name>A0A553PA51_TIGCA</name>
<dbReference type="AlphaFoldDB" id="A0A553PA51"/>
<keyword evidence="2" id="KW-0732">Signal</keyword>
<dbReference type="Proteomes" id="UP000318571">
    <property type="component" value="Chromosome 2"/>
</dbReference>
<proteinExistence type="predicted"/>
<sequence length="111" mass="12370">MAGFSYLFCIGLFINTAMGRVPVEDSYPTIIAERPYRPAKTNWEKFFFNAVETLVDTVEGLPQTPLDLLPYPSLARFQSTEEPDASSEAPAINRDHYDVPQKIPISGSNDA</sequence>
<evidence type="ECO:0000313" key="3">
    <source>
        <dbReference type="EMBL" id="TRY74546.1"/>
    </source>
</evidence>
<keyword evidence="4" id="KW-1185">Reference proteome</keyword>
<evidence type="ECO:0000256" key="1">
    <source>
        <dbReference type="SAM" id="MobiDB-lite"/>
    </source>
</evidence>
<evidence type="ECO:0000256" key="2">
    <source>
        <dbReference type="SAM" id="SignalP"/>
    </source>
</evidence>
<evidence type="ECO:0000313" key="4">
    <source>
        <dbReference type="Proteomes" id="UP000318571"/>
    </source>
</evidence>
<feature type="signal peptide" evidence="2">
    <location>
        <begin position="1"/>
        <end position="19"/>
    </location>
</feature>
<accession>A0A553PA51</accession>
<gene>
    <name evidence="3" type="ORF">TCAL_01340</name>
</gene>
<comment type="caution">
    <text evidence="3">The sequence shown here is derived from an EMBL/GenBank/DDBJ whole genome shotgun (WGS) entry which is preliminary data.</text>
</comment>
<feature type="region of interest" description="Disordered" evidence="1">
    <location>
        <begin position="78"/>
        <end position="111"/>
    </location>
</feature>
<reference evidence="3 4" key="1">
    <citation type="journal article" date="2018" name="Nat. Ecol. Evol.">
        <title>Genomic signatures of mitonuclear coevolution across populations of Tigriopus californicus.</title>
        <authorList>
            <person name="Barreto F.S."/>
            <person name="Watson E.T."/>
            <person name="Lima T.G."/>
            <person name="Willett C.S."/>
            <person name="Edmands S."/>
            <person name="Li W."/>
            <person name="Burton R.S."/>
        </authorList>
    </citation>
    <scope>NUCLEOTIDE SEQUENCE [LARGE SCALE GENOMIC DNA]</scope>
    <source>
        <strain evidence="3 4">San Diego</strain>
    </source>
</reference>
<feature type="chain" id="PRO_5022212380" evidence="2">
    <location>
        <begin position="20"/>
        <end position="111"/>
    </location>
</feature>